<dbReference type="Proteomes" id="UP000324222">
    <property type="component" value="Unassembled WGS sequence"/>
</dbReference>
<feature type="compositionally biased region" description="Basic and acidic residues" evidence="1">
    <location>
        <begin position="26"/>
        <end position="38"/>
    </location>
</feature>
<evidence type="ECO:0000313" key="2">
    <source>
        <dbReference type="EMBL" id="MPC40085.1"/>
    </source>
</evidence>
<dbReference type="EMBL" id="VSRR010004573">
    <property type="protein sequence ID" value="MPC40085.1"/>
    <property type="molecule type" value="Genomic_DNA"/>
</dbReference>
<protein>
    <submittedName>
        <fullName evidence="2">Uncharacterized protein</fullName>
    </submittedName>
</protein>
<evidence type="ECO:0000313" key="3">
    <source>
        <dbReference type="Proteomes" id="UP000324222"/>
    </source>
</evidence>
<feature type="region of interest" description="Disordered" evidence="1">
    <location>
        <begin position="1"/>
        <end position="38"/>
    </location>
</feature>
<gene>
    <name evidence="2" type="ORF">E2C01_033638</name>
</gene>
<comment type="caution">
    <text evidence="2">The sequence shown here is derived from an EMBL/GenBank/DDBJ whole genome shotgun (WGS) entry which is preliminary data.</text>
</comment>
<name>A0A5B7F374_PORTR</name>
<proteinExistence type="predicted"/>
<evidence type="ECO:0000256" key="1">
    <source>
        <dbReference type="SAM" id="MobiDB-lite"/>
    </source>
</evidence>
<sequence>MLPIAKTEEDGGEADTGPEGAVNGSKEGRADVIKDRQIDERHDRALQSPEGVLDLINGPFLLIQHQWDSHSLTFTHEGSGRSQGSFSINLFPSVSQKGISCDSSHERLFMSLSSK</sequence>
<keyword evidence="3" id="KW-1185">Reference proteome</keyword>
<organism evidence="2 3">
    <name type="scientific">Portunus trituberculatus</name>
    <name type="common">Swimming crab</name>
    <name type="synonym">Neptunus trituberculatus</name>
    <dbReference type="NCBI Taxonomy" id="210409"/>
    <lineage>
        <taxon>Eukaryota</taxon>
        <taxon>Metazoa</taxon>
        <taxon>Ecdysozoa</taxon>
        <taxon>Arthropoda</taxon>
        <taxon>Crustacea</taxon>
        <taxon>Multicrustacea</taxon>
        <taxon>Malacostraca</taxon>
        <taxon>Eumalacostraca</taxon>
        <taxon>Eucarida</taxon>
        <taxon>Decapoda</taxon>
        <taxon>Pleocyemata</taxon>
        <taxon>Brachyura</taxon>
        <taxon>Eubrachyura</taxon>
        <taxon>Portunoidea</taxon>
        <taxon>Portunidae</taxon>
        <taxon>Portuninae</taxon>
        <taxon>Portunus</taxon>
    </lineage>
</organism>
<dbReference type="AlphaFoldDB" id="A0A5B7F374"/>
<accession>A0A5B7F374</accession>
<reference evidence="2 3" key="1">
    <citation type="submission" date="2019-05" db="EMBL/GenBank/DDBJ databases">
        <title>Another draft genome of Portunus trituberculatus and its Hox gene families provides insights of decapod evolution.</title>
        <authorList>
            <person name="Jeong J.-H."/>
            <person name="Song I."/>
            <person name="Kim S."/>
            <person name="Choi T."/>
            <person name="Kim D."/>
            <person name="Ryu S."/>
            <person name="Kim W."/>
        </authorList>
    </citation>
    <scope>NUCLEOTIDE SEQUENCE [LARGE SCALE GENOMIC DNA]</scope>
    <source>
        <tissue evidence="2">Muscle</tissue>
    </source>
</reference>